<evidence type="ECO:0000313" key="1">
    <source>
        <dbReference type="EMBL" id="SMC57854.1"/>
    </source>
</evidence>
<protein>
    <submittedName>
        <fullName evidence="1">Uncharacterized protein</fullName>
    </submittedName>
</protein>
<accession>A0AC61PKZ2</accession>
<evidence type="ECO:0000313" key="2">
    <source>
        <dbReference type="Proteomes" id="UP000192328"/>
    </source>
</evidence>
<organism evidence="1 2">
    <name type="scientific">Aristaeella lactis</name>
    <dbReference type="NCBI Taxonomy" id="3046383"/>
    <lineage>
        <taxon>Bacteria</taxon>
        <taxon>Bacillati</taxon>
        <taxon>Bacillota</taxon>
        <taxon>Clostridia</taxon>
        <taxon>Eubacteriales</taxon>
        <taxon>Aristaeellaceae</taxon>
        <taxon>Aristaeella</taxon>
    </lineage>
</organism>
<gene>
    <name evidence="1" type="ORF">SAMN06297397_1500</name>
</gene>
<name>A0AC61PKZ2_9FIRM</name>
<proteinExistence type="predicted"/>
<dbReference type="Proteomes" id="UP000192328">
    <property type="component" value="Unassembled WGS sequence"/>
</dbReference>
<dbReference type="EMBL" id="FWXZ01000002">
    <property type="protein sequence ID" value="SMC57854.1"/>
    <property type="molecule type" value="Genomic_DNA"/>
</dbReference>
<comment type="caution">
    <text evidence="1">The sequence shown here is derived from an EMBL/GenBank/DDBJ whole genome shotgun (WGS) entry which is preliminary data.</text>
</comment>
<keyword evidence="2" id="KW-1185">Reference proteome</keyword>
<reference evidence="1" key="1">
    <citation type="submission" date="2017-04" db="EMBL/GenBank/DDBJ databases">
        <authorList>
            <person name="Varghese N."/>
            <person name="Submissions S."/>
        </authorList>
    </citation>
    <scope>NUCLEOTIDE SEQUENCE</scope>
    <source>
        <strain evidence="1">WTE2008</strain>
    </source>
</reference>
<sequence>MKKLICFGLTLMMLMAAFSAYADSEMDAVFDSGSPILSEVTGEFDFKMTEETVSLLKESDEELRVVSISPVGYSGIFTLGKSMLTVYDEKLSVVHPSSEQGVKDEYGNLDRYYNGLNTDMSHLIGEEGVVYSPDGKYAFIGNRNQTLMYMKLYIDPILLDLSTGELILTATYPGKLSIEGSGALTSGLFSADGRYFYYTFFGRSGEMLISVYRYDLTTGETELCFQSDQNLYYPHLSELSDGSLLMLNEARRNDEKESLVIAKEDNGSWTLQETELPLDRTCLYADELNYAAGTGLVCLTEKTDLKETFAFQIINPEKDFEGLDRILCVTKDTNEIVSLSPEEFQKAMEDECAYQEIHKAVFSPDGHYLLLHALGDSANLLLVRLEDMAVVKVGGLDAVDINSGVMSRRYPVCIEWNTDALIIGTKDGIKAFTFDTGKP</sequence>